<evidence type="ECO:0000256" key="8">
    <source>
        <dbReference type="ARBA" id="ARBA00023125"/>
    </source>
</evidence>
<evidence type="ECO:0000256" key="4">
    <source>
        <dbReference type="ARBA" id="ARBA00022737"/>
    </source>
</evidence>
<evidence type="ECO:0000256" key="7">
    <source>
        <dbReference type="ARBA" id="ARBA00023015"/>
    </source>
</evidence>
<keyword evidence="4" id="KW-0677">Repeat</keyword>
<keyword evidence="6" id="KW-0862">Zinc</keyword>
<evidence type="ECO:0000256" key="3">
    <source>
        <dbReference type="ARBA" id="ARBA00022723"/>
    </source>
</evidence>
<evidence type="ECO:0000256" key="12">
    <source>
        <dbReference type="SAM" id="MobiDB-lite"/>
    </source>
</evidence>
<feature type="domain" description="C2H2-type" evidence="13">
    <location>
        <begin position="568"/>
        <end position="596"/>
    </location>
</feature>
<dbReference type="SMART" id="SM00355">
    <property type="entry name" value="ZnF_C2H2"/>
    <property type="match status" value="12"/>
</dbReference>
<keyword evidence="7" id="KW-0805">Transcription regulation</keyword>
<evidence type="ECO:0000256" key="5">
    <source>
        <dbReference type="ARBA" id="ARBA00022771"/>
    </source>
</evidence>
<evidence type="ECO:0000259" key="13">
    <source>
        <dbReference type="PROSITE" id="PS50157"/>
    </source>
</evidence>
<feature type="domain" description="C2H2-type" evidence="13">
    <location>
        <begin position="125"/>
        <end position="152"/>
    </location>
</feature>
<feature type="domain" description="C2H2-type" evidence="13">
    <location>
        <begin position="97"/>
        <end position="124"/>
    </location>
</feature>
<keyword evidence="10" id="KW-0539">Nucleus</keyword>
<feature type="compositionally biased region" description="Polar residues" evidence="12">
    <location>
        <begin position="355"/>
        <end position="364"/>
    </location>
</feature>
<evidence type="ECO:0000256" key="11">
    <source>
        <dbReference type="PROSITE-ProRule" id="PRU00042"/>
    </source>
</evidence>
<organism evidence="14 15">
    <name type="scientific">Papilio machaon</name>
    <name type="common">Old World swallowtail butterfly</name>
    <dbReference type="NCBI Taxonomy" id="76193"/>
    <lineage>
        <taxon>Eukaryota</taxon>
        <taxon>Metazoa</taxon>
        <taxon>Ecdysozoa</taxon>
        <taxon>Arthropoda</taxon>
        <taxon>Hexapoda</taxon>
        <taxon>Insecta</taxon>
        <taxon>Pterygota</taxon>
        <taxon>Neoptera</taxon>
        <taxon>Endopterygota</taxon>
        <taxon>Lepidoptera</taxon>
        <taxon>Glossata</taxon>
        <taxon>Ditrysia</taxon>
        <taxon>Papilionoidea</taxon>
        <taxon>Papilionidae</taxon>
        <taxon>Papilioninae</taxon>
        <taxon>Papilio</taxon>
    </lineage>
</organism>
<evidence type="ECO:0000256" key="1">
    <source>
        <dbReference type="ARBA" id="ARBA00004123"/>
    </source>
</evidence>
<feature type="compositionally biased region" description="Basic and acidic residues" evidence="12">
    <location>
        <begin position="271"/>
        <end position="280"/>
    </location>
</feature>
<dbReference type="PANTHER" id="PTHR24394">
    <property type="entry name" value="ZINC FINGER PROTEIN"/>
    <property type="match status" value="1"/>
</dbReference>
<dbReference type="SUPFAM" id="SSF57667">
    <property type="entry name" value="beta-beta-alpha zinc fingers"/>
    <property type="match status" value="6"/>
</dbReference>
<name>A0A194RHZ7_PAPMA</name>
<evidence type="ECO:0000256" key="6">
    <source>
        <dbReference type="ARBA" id="ARBA00022833"/>
    </source>
</evidence>
<dbReference type="GO" id="GO:0008270">
    <property type="term" value="F:zinc ion binding"/>
    <property type="evidence" value="ECO:0007669"/>
    <property type="project" value="UniProtKB-KW"/>
</dbReference>
<feature type="domain" description="C2H2-type" evidence="13">
    <location>
        <begin position="541"/>
        <end position="564"/>
    </location>
</feature>
<dbReference type="PANTHER" id="PTHR24394:SF29">
    <property type="entry name" value="MYONEURIN"/>
    <property type="match status" value="1"/>
</dbReference>
<sequence length="598" mass="69670">MEIKIEVEVDTNELENDVSHDTRKEINKPNTITNDEGKKYAHCHVCDKNISFGSWKRHIRAHIGEKRYSCHTCGLAFNDSGNLARHSKAIHAKHRPFSCPVCDKTFSRNAHLLDHMKSHSESRDFVCDICGKASKSSAALRMHRKIHQEDCKYSCIKCGAKFKRSGELRAHVTVHTGEKAHSCSCGKSFRLRKFVGLSVGSNQYIEGSDNRKICEYCGIKQSEEDYPEHLISMHSEDLLPFRERDPFLYVISDDDDEYEEEKPVRKPRQTKLLEKFKTTEPAKQVTNAEPGEKTEKPNLAENANKTETAKKTKNSEPAKKPTEKKKRQTNNDKTCTPKPRNKKETTQKRTRRPRSSQVSKQQISDAVSIAIKDLQENQRDKELALSEVSEDLDAPLEINGPSKHVDNIEIFMESVDKLKVKRKIRPRRCKYCPRVFTASSSYSYHVKNSHQFEEMECDMCNKKFRNKQVLTQHITAVHEGKKKSFECKYCLKTFCTRANLYSHEQIHLDTKKWPCSECSRSFRWRTHLLRHMKRHSEDRLLVCQTCGRRFNVLDDLRRHQNTHTIHHYTCSHCGHRFSQLRYLRVHLMKKHNEHIPGN</sequence>
<dbReference type="GO" id="GO:0000981">
    <property type="term" value="F:DNA-binding transcription factor activity, RNA polymerase II-specific"/>
    <property type="evidence" value="ECO:0007669"/>
    <property type="project" value="TreeGrafter"/>
</dbReference>
<accession>A0A194RHZ7</accession>
<feature type="domain" description="C2H2-type" evidence="13">
    <location>
        <begin position="68"/>
        <end position="96"/>
    </location>
</feature>
<keyword evidence="9" id="KW-0804">Transcription</keyword>
<comment type="similarity">
    <text evidence="2">Belongs to the krueppel C2H2-type zinc-finger protein family.</text>
</comment>
<dbReference type="PROSITE" id="PS50157">
    <property type="entry name" value="ZINC_FINGER_C2H2_2"/>
    <property type="match status" value="10"/>
</dbReference>
<feature type="domain" description="C2H2-type" evidence="13">
    <location>
        <begin position="455"/>
        <end position="483"/>
    </location>
</feature>
<dbReference type="PROSITE" id="PS00028">
    <property type="entry name" value="ZINC_FINGER_C2H2_1"/>
    <property type="match status" value="9"/>
</dbReference>
<comment type="subcellular location">
    <subcellularLocation>
        <location evidence="1">Nucleus</location>
    </subcellularLocation>
</comment>
<dbReference type="InterPro" id="IPR013087">
    <property type="entry name" value="Znf_C2H2_type"/>
</dbReference>
<evidence type="ECO:0000256" key="2">
    <source>
        <dbReference type="ARBA" id="ARBA00006991"/>
    </source>
</evidence>
<dbReference type="InterPro" id="IPR036236">
    <property type="entry name" value="Znf_C2H2_sf"/>
</dbReference>
<dbReference type="GO" id="GO:0005634">
    <property type="term" value="C:nucleus"/>
    <property type="evidence" value="ECO:0007669"/>
    <property type="project" value="UniProtKB-SubCell"/>
</dbReference>
<feature type="domain" description="C2H2-type" evidence="13">
    <location>
        <begin position="153"/>
        <end position="180"/>
    </location>
</feature>
<feature type="domain" description="C2H2-type" evidence="13">
    <location>
        <begin position="485"/>
        <end position="512"/>
    </location>
</feature>
<dbReference type="FunFam" id="3.30.160.60:FF:001156">
    <property type="entry name" value="Zinc finger protein 407"/>
    <property type="match status" value="1"/>
</dbReference>
<keyword evidence="15" id="KW-1185">Reference proteome</keyword>
<dbReference type="EMBL" id="KQ460205">
    <property type="protein sequence ID" value="KPJ17059.1"/>
    <property type="molecule type" value="Genomic_DNA"/>
</dbReference>
<dbReference type="GO" id="GO:0003677">
    <property type="term" value="F:DNA binding"/>
    <property type="evidence" value="ECO:0007669"/>
    <property type="project" value="UniProtKB-KW"/>
</dbReference>
<evidence type="ECO:0000256" key="10">
    <source>
        <dbReference type="ARBA" id="ARBA00023242"/>
    </source>
</evidence>
<dbReference type="Gene3D" id="3.30.160.60">
    <property type="entry name" value="Classic Zinc Finger"/>
    <property type="match status" value="7"/>
</dbReference>
<evidence type="ECO:0000313" key="14">
    <source>
        <dbReference type="EMBL" id="KPJ17059.1"/>
    </source>
</evidence>
<keyword evidence="5 11" id="KW-0863">Zinc-finger</keyword>
<evidence type="ECO:0000313" key="15">
    <source>
        <dbReference type="Proteomes" id="UP000053240"/>
    </source>
</evidence>
<reference evidence="14 15" key="1">
    <citation type="journal article" date="2015" name="Nat. Commun.">
        <title>Outbred genome sequencing and CRISPR/Cas9 gene editing in butterflies.</title>
        <authorList>
            <person name="Li X."/>
            <person name="Fan D."/>
            <person name="Zhang W."/>
            <person name="Liu G."/>
            <person name="Zhang L."/>
            <person name="Zhao L."/>
            <person name="Fang X."/>
            <person name="Chen L."/>
            <person name="Dong Y."/>
            <person name="Chen Y."/>
            <person name="Ding Y."/>
            <person name="Zhao R."/>
            <person name="Feng M."/>
            <person name="Zhu Y."/>
            <person name="Feng Y."/>
            <person name="Jiang X."/>
            <person name="Zhu D."/>
            <person name="Xiang H."/>
            <person name="Feng X."/>
            <person name="Li S."/>
            <person name="Wang J."/>
            <person name="Zhang G."/>
            <person name="Kronforst M.R."/>
            <person name="Wang W."/>
        </authorList>
    </citation>
    <scope>NUCLEOTIDE SEQUENCE [LARGE SCALE GENOMIC DNA]</scope>
    <source>
        <strain evidence="14">Ya'a_city_454_Pm</strain>
        <tissue evidence="14">Whole body</tissue>
    </source>
</reference>
<feature type="compositionally biased region" description="Basic and acidic residues" evidence="12">
    <location>
        <begin position="307"/>
        <end position="321"/>
    </location>
</feature>
<gene>
    <name evidence="14" type="ORF">RR48_13915</name>
</gene>
<dbReference type="Pfam" id="PF00096">
    <property type="entry name" value="zf-C2H2"/>
    <property type="match status" value="8"/>
</dbReference>
<dbReference type="AlphaFoldDB" id="A0A194RHZ7"/>
<evidence type="ECO:0000256" key="9">
    <source>
        <dbReference type="ARBA" id="ARBA00023163"/>
    </source>
</evidence>
<dbReference type="InParanoid" id="A0A194RHZ7"/>
<protein>
    <submittedName>
        <fullName evidence="14">Gastrula zinc finger protein xFG20-1</fullName>
    </submittedName>
</protein>
<keyword evidence="8" id="KW-0238">DNA-binding</keyword>
<feature type="domain" description="C2H2-type" evidence="13">
    <location>
        <begin position="513"/>
        <end position="540"/>
    </location>
</feature>
<keyword evidence="3" id="KW-0479">Metal-binding</keyword>
<feature type="domain" description="C2H2-type" evidence="13">
    <location>
        <begin position="427"/>
        <end position="455"/>
    </location>
</feature>
<proteinExistence type="inferred from homology"/>
<feature type="region of interest" description="Disordered" evidence="12">
    <location>
        <begin position="255"/>
        <end position="364"/>
    </location>
</feature>
<dbReference type="Proteomes" id="UP000053240">
    <property type="component" value="Unassembled WGS sequence"/>
</dbReference>